<feature type="compositionally biased region" description="Low complexity" evidence="9">
    <location>
        <begin position="189"/>
        <end position="198"/>
    </location>
</feature>
<dbReference type="SMART" id="SM00965">
    <property type="entry name" value="STN"/>
    <property type="match status" value="1"/>
</dbReference>
<feature type="region of interest" description="Disordered" evidence="9">
    <location>
        <begin position="189"/>
        <end position="210"/>
    </location>
</feature>
<keyword evidence="6" id="KW-0998">Cell outer membrane</keyword>
<feature type="compositionally biased region" description="Low complexity" evidence="9">
    <location>
        <begin position="313"/>
        <end position="325"/>
    </location>
</feature>
<dbReference type="Proteomes" id="UP000057609">
    <property type="component" value="Chromosome"/>
</dbReference>
<feature type="compositionally biased region" description="Basic and acidic residues" evidence="9">
    <location>
        <begin position="470"/>
        <end position="486"/>
    </location>
</feature>
<evidence type="ECO:0000256" key="6">
    <source>
        <dbReference type="ARBA" id="ARBA00023237"/>
    </source>
</evidence>
<evidence type="ECO:0000256" key="3">
    <source>
        <dbReference type="ARBA" id="ARBA00022729"/>
    </source>
</evidence>
<dbReference type="PANTHER" id="PTHR30604">
    <property type="entry name" value="PROTEIN TRANSPORT PROTEIN HOFQ"/>
    <property type="match status" value="1"/>
</dbReference>
<dbReference type="Gene3D" id="2.60.40.3500">
    <property type="match status" value="2"/>
</dbReference>
<dbReference type="OrthoDB" id="9775455at2"/>
<dbReference type="Pfam" id="PF03958">
    <property type="entry name" value="Secretin_N"/>
    <property type="match status" value="1"/>
</dbReference>
<dbReference type="NCBIfam" id="TIGR02515">
    <property type="entry name" value="IV_pilus_PilQ"/>
    <property type="match status" value="1"/>
</dbReference>
<dbReference type="InterPro" id="IPR011662">
    <property type="entry name" value="Secretin/TonB_short_N"/>
</dbReference>
<dbReference type="STRING" id="345632.GPICK_05540"/>
<dbReference type="InterPro" id="IPR005644">
    <property type="entry name" value="NolW-like"/>
</dbReference>
<feature type="chain" id="PRO_5002100085" evidence="10">
    <location>
        <begin position="27"/>
        <end position="902"/>
    </location>
</feature>
<reference evidence="12 13" key="1">
    <citation type="journal article" date="2015" name="Genome Announc.">
        <title>Complete Genome of Geobacter pickeringii G13T, a Metal-Reducing Isolate from Sedimentary Kaolin Deposits.</title>
        <authorList>
            <person name="Badalamenti J.P."/>
            <person name="Bond D.R."/>
        </authorList>
    </citation>
    <scope>NUCLEOTIDE SEQUENCE [LARGE SCALE GENOMIC DNA]</scope>
    <source>
        <strain evidence="12 13">G13</strain>
    </source>
</reference>
<dbReference type="InterPro" id="IPR004846">
    <property type="entry name" value="T2SS/T3SS_dom"/>
</dbReference>
<dbReference type="HOGENOM" id="CLU_006756_0_0_7"/>
<evidence type="ECO:0000256" key="2">
    <source>
        <dbReference type="ARBA" id="ARBA00022448"/>
    </source>
</evidence>
<dbReference type="PANTHER" id="PTHR30604:SF1">
    <property type="entry name" value="DNA UTILIZATION PROTEIN HOFQ"/>
    <property type="match status" value="1"/>
</dbReference>
<comment type="subcellular location">
    <subcellularLocation>
        <location evidence="8">Cell outer membrane</location>
    </subcellularLocation>
    <subcellularLocation>
        <location evidence="1">Membrane</location>
    </subcellularLocation>
</comment>
<dbReference type="Gene3D" id="3.30.1370.130">
    <property type="match status" value="1"/>
</dbReference>
<evidence type="ECO:0000313" key="12">
    <source>
        <dbReference type="EMBL" id="AJE02903.1"/>
    </source>
</evidence>
<feature type="domain" description="Secretin/TonB short N-terminal" evidence="11">
    <location>
        <begin position="532"/>
        <end position="580"/>
    </location>
</feature>
<accession>A0A0B5B8C0</accession>
<organism evidence="12 13">
    <name type="scientific">Geobacter pickeringii</name>
    <dbReference type="NCBI Taxonomy" id="345632"/>
    <lineage>
        <taxon>Bacteria</taxon>
        <taxon>Pseudomonadati</taxon>
        <taxon>Thermodesulfobacteriota</taxon>
        <taxon>Desulfuromonadia</taxon>
        <taxon>Geobacterales</taxon>
        <taxon>Geobacteraceae</taxon>
        <taxon>Geobacter</taxon>
    </lineage>
</organism>
<dbReference type="AlphaFoldDB" id="A0A0B5B8C0"/>
<evidence type="ECO:0000256" key="7">
    <source>
        <dbReference type="RuleBase" id="RU004003"/>
    </source>
</evidence>
<gene>
    <name evidence="12" type="ORF">GPICK_05540</name>
</gene>
<keyword evidence="13" id="KW-1185">Reference proteome</keyword>
<feature type="region of interest" description="Disordered" evidence="9">
    <location>
        <begin position="469"/>
        <end position="490"/>
    </location>
</feature>
<evidence type="ECO:0000259" key="11">
    <source>
        <dbReference type="SMART" id="SM00965"/>
    </source>
</evidence>
<evidence type="ECO:0000256" key="8">
    <source>
        <dbReference type="RuleBase" id="RU004004"/>
    </source>
</evidence>
<dbReference type="InterPro" id="IPR001775">
    <property type="entry name" value="GspD/PilQ"/>
</dbReference>
<feature type="signal peptide" evidence="10">
    <location>
        <begin position="1"/>
        <end position="26"/>
    </location>
</feature>
<evidence type="ECO:0000256" key="10">
    <source>
        <dbReference type="SAM" id="SignalP"/>
    </source>
</evidence>
<evidence type="ECO:0000256" key="1">
    <source>
        <dbReference type="ARBA" id="ARBA00004370"/>
    </source>
</evidence>
<dbReference type="Pfam" id="PF11741">
    <property type="entry name" value="AMIN"/>
    <property type="match status" value="2"/>
</dbReference>
<dbReference type="InterPro" id="IPR051808">
    <property type="entry name" value="Type_IV_pilus_biogenesis"/>
</dbReference>
<keyword evidence="2 8" id="KW-0813">Transport</keyword>
<keyword evidence="3 10" id="KW-0732">Signal</keyword>
<proteinExistence type="inferred from homology"/>
<dbReference type="InterPro" id="IPR013355">
    <property type="entry name" value="Pilus_4_PilQ"/>
</dbReference>
<dbReference type="Gene3D" id="3.30.1370.120">
    <property type="match status" value="1"/>
</dbReference>
<dbReference type="GO" id="GO:0009279">
    <property type="term" value="C:cell outer membrane"/>
    <property type="evidence" value="ECO:0007669"/>
    <property type="project" value="UniProtKB-SubCell"/>
</dbReference>
<comment type="similarity">
    <text evidence="7">Belongs to the bacterial secretin family.</text>
</comment>
<dbReference type="PRINTS" id="PR00811">
    <property type="entry name" value="BCTERIALGSPD"/>
</dbReference>
<sequence>MRIDMNISRSIASIAVIVALCGCAGANSSSKGGTLVEQTRTSALQDVRISGEGKSTQVVVTADRPIAYTFYMTDNPPRAIVDLAQVEPGTLPFPMEVNKGAVRKIEAIRHGDGGSVMTRLELQLAKGAEVTATPDPRDKSVLVLAVTAPEVAPMPPVAEAKPAGQNAAPAAAEAKAAAVTVAADVAPAAAATPPTDGGSKPAMSPSEGSTITAISADDSSLEIHVAGGVIDYKSFRLAKPDRLVVDVLGAKSGIASKILPLNRLGVGTARIGAYPDKVRVVFDSARGPLQQLTVEKSGSGLKIVPAGARTGQAPPSVAEEAVAPSKPAQEEAAPSVAKQPEIKHAAMRESSAVESIDFKVDDGVSRLLVSVSGGCDAEKPAKTADGLAVTLKNCTLPTKWQRFLDTSAFASTVVRVTPYQVKTKGRSDVKIQLKMRQSAPFELSRSGKQITLALKNPADLESPMVAKELAGSDKSRTAETTQKDAAGDGSVITITPKGESAKKVYTGRRITLEFSDADIRKIFQLIAEVSNLNFLVGDDVTGTISIKLVNVPWDQALDVILENKGLGMQRDGNIVQIRPKSKIQTLADEEQAMKKAKEKAMELKTEVFDINFANVADVVTQFNALKSDRGTITQDVRTNRVIVKDIAPSVEDMKFLLKNLDLPERQVMIEARIVEASSDFTRDIGVQWGLHTDKSAGSTNVLGISNADSGFGGILSGTAASTGTFGPGLATGITFGKIISGGTLDLKLSAAATTGQVKIISTPKVVTLNNKAAKISQGQSIPYQTTSAEGTKTEFVEAALTLEVTPHISADGSVAMKIKASNNSAGTGSPPPINKKEATTELLVKNGETTVIGGIYVDSDTDSDQGVPFLKDIPLLGHLFKSSTKTKNKTELLIFITPKVIS</sequence>
<evidence type="ECO:0000256" key="9">
    <source>
        <dbReference type="SAM" id="MobiDB-lite"/>
    </source>
</evidence>
<dbReference type="InterPro" id="IPR038591">
    <property type="entry name" value="NolW-like_sf"/>
</dbReference>
<dbReference type="Gene3D" id="2.60.40.3470">
    <property type="match status" value="1"/>
</dbReference>
<keyword evidence="4" id="KW-0653">Protein transport</keyword>
<dbReference type="Pfam" id="PF00263">
    <property type="entry name" value="Secretin"/>
    <property type="match status" value="1"/>
</dbReference>
<keyword evidence="5" id="KW-0472">Membrane</keyword>
<evidence type="ECO:0000256" key="4">
    <source>
        <dbReference type="ARBA" id="ARBA00022927"/>
    </source>
</evidence>
<name>A0A0B5B8C0_9BACT</name>
<dbReference type="PROSITE" id="PS51257">
    <property type="entry name" value="PROKAR_LIPOPROTEIN"/>
    <property type="match status" value="1"/>
</dbReference>
<evidence type="ECO:0000313" key="13">
    <source>
        <dbReference type="Proteomes" id="UP000057609"/>
    </source>
</evidence>
<dbReference type="RefSeq" id="WP_039741191.1">
    <property type="nucleotide sequence ID" value="NZ_CP009788.1"/>
</dbReference>
<evidence type="ECO:0000256" key="5">
    <source>
        <dbReference type="ARBA" id="ARBA00023136"/>
    </source>
</evidence>
<dbReference type="KEGG" id="gpi:GPICK_05540"/>
<dbReference type="GO" id="GO:0009306">
    <property type="term" value="P:protein secretion"/>
    <property type="evidence" value="ECO:0007669"/>
    <property type="project" value="InterPro"/>
</dbReference>
<dbReference type="EMBL" id="CP009788">
    <property type="protein sequence ID" value="AJE02903.1"/>
    <property type="molecule type" value="Genomic_DNA"/>
</dbReference>
<dbReference type="Pfam" id="PF07660">
    <property type="entry name" value="STN"/>
    <property type="match status" value="1"/>
</dbReference>
<feature type="region of interest" description="Disordered" evidence="9">
    <location>
        <begin position="307"/>
        <end position="341"/>
    </location>
</feature>
<dbReference type="InterPro" id="IPR021731">
    <property type="entry name" value="AMIN_dom"/>
</dbReference>
<protein>
    <submittedName>
        <fullName evidence="12">Pilus assembly protein PilQ</fullName>
    </submittedName>
</protein>